<keyword evidence="13" id="KW-1185">Reference proteome</keyword>
<dbReference type="InterPro" id="IPR051124">
    <property type="entry name" value="Phosphate_Transport_Permease"/>
</dbReference>
<dbReference type="PROSITE" id="PS50928">
    <property type="entry name" value="ABC_TM1"/>
    <property type="match status" value="1"/>
</dbReference>
<keyword evidence="6 9" id="KW-0812">Transmembrane</keyword>
<evidence type="ECO:0000256" key="5">
    <source>
        <dbReference type="ARBA" id="ARBA00022592"/>
    </source>
</evidence>
<organism evidence="12 13">
    <name type="scientific">Glycomyces paridis</name>
    <dbReference type="NCBI Taxonomy" id="2126555"/>
    <lineage>
        <taxon>Bacteria</taxon>
        <taxon>Bacillati</taxon>
        <taxon>Actinomycetota</taxon>
        <taxon>Actinomycetes</taxon>
        <taxon>Glycomycetales</taxon>
        <taxon>Glycomycetaceae</taxon>
        <taxon>Glycomyces</taxon>
    </lineage>
</organism>
<dbReference type="InterPro" id="IPR000515">
    <property type="entry name" value="MetI-like"/>
</dbReference>
<dbReference type="CDD" id="cd06261">
    <property type="entry name" value="TM_PBP2"/>
    <property type="match status" value="1"/>
</dbReference>
<dbReference type="SUPFAM" id="SSF161098">
    <property type="entry name" value="MetI-like"/>
    <property type="match status" value="1"/>
</dbReference>
<evidence type="ECO:0000256" key="8">
    <source>
        <dbReference type="ARBA" id="ARBA00023136"/>
    </source>
</evidence>
<evidence type="ECO:0000256" key="1">
    <source>
        <dbReference type="ARBA" id="ARBA00004651"/>
    </source>
</evidence>
<keyword evidence="8 9" id="KW-0472">Membrane</keyword>
<feature type="domain" description="ABC transmembrane type-1" evidence="11">
    <location>
        <begin position="85"/>
        <end position="312"/>
    </location>
</feature>
<feature type="transmembrane region" description="Helical" evidence="9">
    <location>
        <begin position="228"/>
        <end position="245"/>
    </location>
</feature>
<dbReference type="AlphaFoldDB" id="A0A4S8P326"/>
<evidence type="ECO:0000313" key="12">
    <source>
        <dbReference type="EMBL" id="THV24450.1"/>
    </source>
</evidence>
<protein>
    <recommendedName>
        <fullName evidence="10">Phosphate transport system permease protein</fullName>
    </recommendedName>
</protein>
<evidence type="ECO:0000256" key="6">
    <source>
        <dbReference type="ARBA" id="ARBA00022692"/>
    </source>
</evidence>
<dbReference type="GO" id="GO:0005886">
    <property type="term" value="C:plasma membrane"/>
    <property type="evidence" value="ECO:0007669"/>
    <property type="project" value="UniProtKB-SubCell"/>
</dbReference>
<feature type="transmembrane region" description="Helical" evidence="9">
    <location>
        <begin position="30"/>
        <end position="48"/>
    </location>
</feature>
<comment type="function">
    <text evidence="10">Part of the binding-protein-dependent transport system for phosphate; probably responsible for the translocation of the substrate across the membrane.</text>
</comment>
<feature type="transmembrane region" description="Helical" evidence="9">
    <location>
        <begin position="84"/>
        <end position="109"/>
    </location>
</feature>
<dbReference type="NCBIfam" id="TIGR02138">
    <property type="entry name" value="phosphate_pstC"/>
    <property type="match status" value="1"/>
</dbReference>
<dbReference type="Pfam" id="PF00528">
    <property type="entry name" value="BPD_transp_1"/>
    <property type="match status" value="1"/>
</dbReference>
<evidence type="ECO:0000256" key="10">
    <source>
        <dbReference type="RuleBase" id="RU363054"/>
    </source>
</evidence>
<comment type="subcellular location">
    <subcellularLocation>
        <location evidence="1 9">Cell membrane</location>
        <topology evidence="1 9">Multi-pass membrane protein</topology>
    </subcellularLocation>
</comment>
<dbReference type="Gene3D" id="1.10.3720.10">
    <property type="entry name" value="MetI-like"/>
    <property type="match status" value="1"/>
</dbReference>
<dbReference type="InterPro" id="IPR035906">
    <property type="entry name" value="MetI-like_sf"/>
</dbReference>
<evidence type="ECO:0000313" key="13">
    <source>
        <dbReference type="Proteomes" id="UP000305792"/>
    </source>
</evidence>
<feature type="transmembrane region" description="Helical" evidence="9">
    <location>
        <begin position="179"/>
        <end position="198"/>
    </location>
</feature>
<dbReference type="GO" id="GO:0005315">
    <property type="term" value="F:phosphate transmembrane transporter activity"/>
    <property type="evidence" value="ECO:0007669"/>
    <property type="project" value="InterPro"/>
</dbReference>
<evidence type="ECO:0000256" key="3">
    <source>
        <dbReference type="ARBA" id="ARBA00022448"/>
    </source>
</evidence>
<comment type="caution">
    <text evidence="12">The sequence shown here is derived from an EMBL/GenBank/DDBJ whole genome shotgun (WGS) entry which is preliminary data.</text>
</comment>
<keyword evidence="4 10" id="KW-1003">Cell membrane</keyword>
<evidence type="ECO:0000259" key="11">
    <source>
        <dbReference type="PROSITE" id="PS50928"/>
    </source>
</evidence>
<proteinExistence type="inferred from homology"/>
<dbReference type="InterPro" id="IPR011864">
    <property type="entry name" value="Phosphate_PstC"/>
</dbReference>
<dbReference type="PANTHER" id="PTHR30425">
    <property type="entry name" value="PHOSPHATE TRANSPORT SYSTEM PERMEASE PROTEIN PST"/>
    <property type="match status" value="1"/>
</dbReference>
<dbReference type="EMBL" id="STGX01000018">
    <property type="protein sequence ID" value="THV24450.1"/>
    <property type="molecule type" value="Genomic_DNA"/>
</dbReference>
<accession>A0A4S8P326</accession>
<dbReference type="OrthoDB" id="9785113at2"/>
<dbReference type="RefSeq" id="WP_136531610.1">
    <property type="nucleotide sequence ID" value="NZ_STGX01000018.1"/>
</dbReference>
<comment type="similarity">
    <text evidence="2 10">Belongs to the binding-protein-dependent transport system permease family. CysTW subfamily.</text>
</comment>
<keyword evidence="7 9" id="KW-1133">Transmembrane helix</keyword>
<dbReference type="GO" id="GO:0006817">
    <property type="term" value="P:phosphate ion transport"/>
    <property type="evidence" value="ECO:0007669"/>
    <property type="project" value="UniProtKB-KW"/>
</dbReference>
<sequence>MTATATPESPAEVDLGGEARARQADRGFRALVTLAGLTVLLVLGLILVTTSVRGWPAFVHEGPLGFVFGTRWAPNDDVFGTFPLLYGTLVTSLIAMVIAVPVSIGIALFITEVAHRSTRKYIVTVIDLLATVPSVVFGLVGVLVVVPAITPAYQWFADLVAPVPGLNAVFDETNTGRNYITASLVLAIMAIPIITSIAREVFATVPETDKQAAYALGATRWEMVKGAILPHSFGGLVGASMLGLGRAMGETIAVALVIGGSVSMSANLFEPGNTMAALIAQQWGESSGLHTDALIAIGVELFAITVIINFLARLVVRRAEIKMKGAHS</sequence>
<evidence type="ECO:0000256" key="2">
    <source>
        <dbReference type="ARBA" id="ARBA00007069"/>
    </source>
</evidence>
<dbReference type="Proteomes" id="UP000305792">
    <property type="component" value="Unassembled WGS sequence"/>
</dbReference>
<name>A0A4S8P326_9ACTN</name>
<evidence type="ECO:0000256" key="9">
    <source>
        <dbReference type="RuleBase" id="RU363032"/>
    </source>
</evidence>
<keyword evidence="3 9" id="KW-0813">Transport</keyword>
<feature type="transmembrane region" description="Helical" evidence="9">
    <location>
        <begin position="121"/>
        <end position="146"/>
    </location>
</feature>
<dbReference type="PANTHER" id="PTHR30425:SF1">
    <property type="entry name" value="PHOSPHATE TRANSPORT SYSTEM PERMEASE PROTEIN PSTC"/>
    <property type="match status" value="1"/>
</dbReference>
<evidence type="ECO:0000256" key="7">
    <source>
        <dbReference type="ARBA" id="ARBA00022989"/>
    </source>
</evidence>
<feature type="transmembrane region" description="Helical" evidence="9">
    <location>
        <begin position="293"/>
        <end position="316"/>
    </location>
</feature>
<gene>
    <name evidence="12" type="primary">pstC</name>
    <name evidence="12" type="ORF">E9998_20760</name>
</gene>
<reference evidence="12 13" key="1">
    <citation type="journal article" date="2018" name="Int. J. Syst. Evol. Microbiol.">
        <title>Glycomyces paridis sp. nov., isolated from the medicinal plant Paris polyphylla.</title>
        <authorList>
            <person name="Fang X.M."/>
            <person name="Bai J.L."/>
            <person name="Su J."/>
            <person name="Zhao L.L."/>
            <person name="Liu H.Y."/>
            <person name="Ma B.P."/>
            <person name="Zhang Y.Q."/>
            <person name="Yu L.Y."/>
        </authorList>
    </citation>
    <scope>NUCLEOTIDE SEQUENCE [LARGE SCALE GENOMIC DNA]</scope>
    <source>
        <strain evidence="12 13">CPCC 204357</strain>
    </source>
</reference>
<evidence type="ECO:0000256" key="4">
    <source>
        <dbReference type="ARBA" id="ARBA00022475"/>
    </source>
</evidence>
<keyword evidence="5 10" id="KW-0592">Phosphate transport</keyword>